<keyword evidence="2" id="KW-1185">Reference proteome</keyword>
<reference evidence="1 2" key="1">
    <citation type="submission" date="2016-01" db="EMBL/GenBank/DDBJ databases">
        <title>Isolation and characterization of bacteriophages from East Africa Rift Valley soda lakes.</title>
        <authorList>
            <person name="van Zyl L.J."/>
            <person name="Nemavhulani S."/>
            <person name="Cowan D.A."/>
            <person name="Trindade M.I."/>
        </authorList>
    </citation>
    <scope>NUCLEOTIDE SEQUENCE [LARGE SCALE GENOMIC DNA]</scope>
</reference>
<dbReference type="GeneID" id="28799537"/>
<evidence type="ECO:0000313" key="2">
    <source>
        <dbReference type="Proteomes" id="UP000201588"/>
    </source>
</evidence>
<dbReference type="KEGG" id="vg:28799537"/>
<name>A0A142F1J5_9CAUD</name>
<organism evidence="1 2">
    <name type="scientific">Bacillus phage Shbh1</name>
    <dbReference type="NCBI Taxonomy" id="1796992"/>
    <lineage>
        <taxon>Viruses</taxon>
        <taxon>Duplodnaviria</taxon>
        <taxon>Heunggongvirae</taxon>
        <taxon>Uroviricota</taxon>
        <taxon>Caudoviricetes</taxon>
        <taxon>Herelleviridae</taxon>
        <taxon>Bastillevirinae</taxon>
        <taxon>Shalavirus</taxon>
        <taxon>Shalavirus Shbh1</taxon>
    </lineage>
</organism>
<dbReference type="OrthoDB" id="26086at10239"/>
<accession>A0A142F1J5</accession>
<dbReference type="EMBL" id="KU640380">
    <property type="protein sequence ID" value="AMQ66652.1"/>
    <property type="molecule type" value="Genomic_DNA"/>
</dbReference>
<evidence type="ECO:0000313" key="1">
    <source>
        <dbReference type="EMBL" id="AMQ66652.1"/>
    </source>
</evidence>
<dbReference type="Proteomes" id="UP000201588">
    <property type="component" value="Segment"/>
</dbReference>
<protein>
    <submittedName>
        <fullName evidence="1">Uncharacterized protein</fullName>
    </submittedName>
</protein>
<dbReference type="RefSeq" id="YP_009275342.1">
    <property type="nucleotide sequence ID" value="NC_030925.1"/>
</dbReference>
<proteinExistence type="predicted"/>
<sequence length="123" mass="14228">MDSVKKDCSLVTGLVGDDKFIKITKSLSSGIGTQLNLIQHLSDEHLESEVGLIDTVRTIYVSTNRTFSMLPKFHILVYQVRTPNTPVGTEYQFYYVKIPYPEYQWEELVNKYRDKLLDMGYVL</sequence>